<evidence type="ECO:0000256" key="1">
    <source>
        <dbReference type="SAM" id="MobiDB-lite"/>
    </source>
</evidence>
<feature type="compositionally biased region" description="Basic and acidic residues" evidence="1">
    <location>
        <begin position="71"/>
        <end position="85"/>
    </location>
</feature>
<feature type="non-terminal residue" evidence="2">
    <location>
        <position position="299"/>
    </location>
</feature>
<feature type="non-terminal residue" evidence="2">
    <location>
        <position position="1"/>
    </location>
</feature>
<dbReference type="EC" id="2.5.1.32" evidence="2"/>
<feature type="compositionally biased region" description="Basic residues" evidence="1">
    <location>
        <begin position="51"/>
        <end position="70"/>
    </location>
</feature>
<feature type="compositionally biased region" description="Basic residues" evidence="1">
    <location>
        <begin position="86"/>
        <end position="112"/>
    </location>
</feature>
<evidence type="ECO:0000313" key="2">
    <source>
        <dbReference type="EMBL" id="CAA9231029.1"/>
    </source>
</evidence>
<sequence length="299" mass="31995">GEHDSARAVQRGGPEDLGRSDPLLLDVVRPGLPAPRRPHPGADRSRLRPGPGRRRGRRRAGRRRRSRRRTGRSDAGRAGTGDRNRPQHRVQRQPRGPRLRRHRPGHRHRHGPHPALLRVNARRHHPARTHPGVVLPVRLRLRGGGRADVRQGVPGRAPHRSGAGGDPRGRGAAPRGGLPKDQLPARPRRGLLRAGPQLLPRHPAGILHRAGQAPPARRHRRGPPDLPGEPARTSPCTAPGGGPGPGPVHRTGLEAAAHPGRGTAPGPHPGAQRGQAAHPRADPGRKLGAGNPAEGEDTM</sequence>
<feature type="compositionally biased region" description="Low complexity" evidence="1">
    <location>
        <begin position="170"/>
        <end position="185"/>
    </location>
</feature>
<reference evidence="2" key="1">
    <citation type="submission" date="2020-02" db="EMBL/GenBank/DDBJ databases">
        <authorList>
            <person name="Meier V. D."/>
        </authorList>
    </citation>
    <scope>NUCLEOTIDE SEQUENCE</scope>
    <source>
        <strain evidence="2">AVDCRST_MAG83</strain>
    </source>
</reference>
<feature type="region of interest" description="Disordered" evidence="1">
    <location>
        <begin position="1"/>
        <end position="299"/>
    </location>
</feature>
<feature type="compositionally biased region" description="Low complexity" evidence="1">
    <location>
        <begin position="192"/>
        <end position="201"/>
    </location>
</feature>
<name>A0A6J4HRU9_9MICC</name>
<organism evidence="2">
    <name type="scientific">uncultured Arthrobacter sp</name>
    <dbReference type="NCBI Taxonomy" id="114050"/>
    <lineage>
        <taxon>Bacteria</taxon>
        <taxon>Bacillati</taxon>
        <taxon>Actinomycetota</taxon>
        <taxon>Actinomycetes</taxon>
        <taxon>Micrococcales</taxon>
        <taxon>Micrococcaceae</taxon>
        <taxon>Arthrobacter</taxon>
        <taxon>environmental samples</taxon>
    </lineage>
</organism>
<keyword evidence="2" id="KW-0808">Transferase</keyword>
<protein>
    <submittedName>
        <fullName evidence="2">Phytoene synthase</fullName>
        <ecNumber evidence="2">2.5.1.32</ecNumber>
    </submittedName>
</protein>
<gene>
    <name evidence="2" type="ORF">AVDCRST_MAG83-1151</name>
</gene>
<accession>A0A6J4HRU9</accession>
<dbReference type="GO" id="GO:0016740">
    <property type="term" value="F:transferase activity"/>
    <property type="evidence" value="ECO:0007669"/>
    <property type="project" value="UniProtKB-KW"/>
</dbReference>
<dbReference type="EMBL" id="CADCTE010000067">
    <property type="protein sequence ID" value="CAA9231029.1"/>
    <property type="molecule type" value="Genomic_DNA"/>
</dbReference>
<dbReference type="AlphaFoldDB" id="A0A6J4HRU9"/>
<proteinExistence type="predicted"/>